<accession>A0A021VUE0</accession>
<feature type="binding site" evidence="8">
    <location>
        <begin position="18"/>
        <end position="22"/>
    </location>
    <ligand>
        <name>GTP</name>
        <dbReference type="ChEBI" id="CHEBI:37565"/>
    </ligand>
</feature>
<keyword evidence="3 8" id="KW-0132">Cell division</keyword>
<dbReference type="PROSITE" id="PS01135">
    <property type="entry name" value="FTSZ_2"/>
    <property type="match status" value="1"/>
</dbReference>
<dbReference type="PROSITE" id="PS01134">
    <property type="entry name" value="FTSZ_1"/>
    <property type="match status" value="1"/>
</dbReference>
<feature type="binding site" evidence="8">
    <location>
        <position position="136"/>
    </location>
    <ligand>
        <name>GTP</name>
        <dbReference type="ChEBI" id="CHEBI:37565"/>
    </ligand>
</feature>
<comment type="caution">
    <text evidence="14">The sequence shown here is derived from an EMBL/GenBank/DDBJ whole genome shotgun (WGS) entry which is preliminary data.</text>
</comment>
<dbReference type="GO" id="GO:0051258">
    <property type="term" value="P:protein polymerization"/>
    <property type="evidence" value="ECO:0007669"/>
    <property type="project" value="UniProtKB-UniRule"/>
</dbReference>
<feature type="binding site" evidence="8">
    <location>
        <position position="184"/>
    </location>
    <ligand>
        <name>GTP</name>
        <dbReference type="ChEBI" id="CHEBI:37565"/>
    </ligand>
</feature>
<dbReference type="InterPro" id="IPR036525">
    <property type="entry name" value="Tubulin/FtsZ_GTPase_sf"/>
</dbReference>
<organism evidence="14 15">
    <name type="scientific">Actinotalea ferrariae CF5-4</name>
    <dbReference type="NCBI Taxonomy" id="948458"/>
    <lineage>
        <taxon>Bacteria</taxon>
        <taxon>Bacillati</taxon>
        <taxon>Actinomycetota</taxon>
        <taxon>Actinomycetes</taxon>
        <taxon>Micrococcales</taxon>
        <taxon>Cellulomonadaceae</taxon>
        <taxon>Actinotalea</taxon>
    </lineage>
</organism>
<evidence type="ECO:0000256" key="10">
    <source>
        <dbReference type="RuleBase" id="RU000631"/>
    </source>
</evidence>
<comment type="subunit">
    <text evidence="8">Homodimer. Polymerizes to form a dynamic ring structure in a strictly GTP-dependent manner. Interacts directly with several other division proteins.</text>
</comment>
<dbReference type="InterPro" id="IPR037103">
    <property type="entry name" value="Tubulin/FtsZ-like_C"/>
</dbReference>
<sequence>MAAPQNYLAVIKVVGIGGGGVNAVNRMIEVGLKGVEFIAINTDAQALLMSDADVKLDVGRELTRGLGAGADPEVGRNAADDHAEEIEDVLRGADMVFVTAGEGGGTGTGGAPVVARIARSLGALTIGVVTRPFTFEGRRRSLQAETGIEALRAEVDTLIVIPNDRLLSISDRSVSVLDAFHSADQVLLSGVQGITDLITTPGLINLDFADVKSVMQGAGSALMGIGSARGDDRAVQAAELAISSPLLEASIDGAHGVLLSIQGGSDLGLFEINEAARLVQEAAHPEANIIFGAVIDDALGDEVRVTVIAAGFDSGSPTHRVDARALGQVSGGRAPSVEQPARPAADLPPSFPSAAGGREPWRADEAGQAPDRRPAPAQDEPQPREAVPSFLVEEREPGPAHASDTGRVEVPRVFEDRPARRTDDLDLPDFLKNTP</sequence>
<dbReference type="InterPro" id="IPR045061">
    <property type="entry name" value="FtsZ/CetZ"/>
</dbReference>
<evidence type="ECO:0000256" key="7">
    <source>
        <dbReference type="ARBA" id="ARBA00023306"/>
    </source>
</evidence>
<dbReference type="SUPFAM" id="SSF55307">
    <property type="entry name" value="Tubulin C-terminal domain-like"/>
    <property type="match status" value="1"/>
</dbReference>
<dbReference type="InterPro" id="IPR000158">
    <property type="entry name" value="Cell_div_FtsZ"/>
</dbReference>
<dbReference type="SMART" id="SM00865">
    <property type="entry name" value="Tubulin_C"/>
    <property type="match status" value="1"/>
</dbReference>
<dbReference type="GO" id="GO:0003924">
    <property type="term" value="F:GTPase activity"/>
    <property type="evidence" value="ECO:0007669"/>
    <property type="project" value="UniProtKB-UniRule"/>
</dbReference>
<keyword evidence="5 8" id="KW-0342">GTP-binding</keyword>
<dbReference type="Proteomes" id="UP000019753">
    <property type="component" value="Unassembled WGS sequence"/>
</dbReference>
<comment type="similarity">
    <text evidence="1 8 10">Belongs to the FtsZ family.</text>
</comment>
<evidence type="ECO:0000256" key="11">
    <source>
        <dbReference type="SAM" id="MobiDB-lite"/>
    </source>
</evidence>
<dbReference type="RefSeq" id="WP_034222334.1">
    <property type="nucleotide sequence ID" value="NZ_AXCW01000017.1"/>
</dbReference>
<dbReference type="AlphaFoldDB" id="A0A021VUE0"/>
<feature type="binding site" evidence="8">
    <location>
        <begin position="105"/>
        <end position="107"/>
    </location>
    <ligand>
        <name>GTP</name>
        <dbReference type="ChEBI" id="CHEBI:37565"/>
    </ligand>
</feature>
<dbReference type="FunFam" id="3.30.1330.20:FF:000005">
    <property type="entry name" value="Cell division protein FtsZ"/>
    <property type="match status" value="1"/>
</dbReference>
<feature type="compositionally biased region" description="Basic and acidic residues" evidence="11">
    <location>
        <begin position="392"/>
        <end position="424"/>
    </location>
</feature>
<evidence type="ECO:0000313" key="14">
    <source>
        <dbReference type="EMBL" id="EYR64804.1"/>
    </source>
</evidence>
<gene>
    <name evidence="8" type="primary">ftsZ</name>
    <name evidence="14" type="ORF">N866_04750</name>
</gene>
<feature type="domain" description="Tubulin/FtsZ 2-layer sandwich" evidence="13">
    <location>
        <begin position="204"/>
        <end position="321"/>
    </location>
</feature>
<keyword evidence="15" id="KW-1185">Reference proteome</keyword>
<dbReference type="Gene3D" id="3.30.1330.20">
    <property type="entry name" value="Tubulin/FtsZ, C-terminal domain"/>
    <property type="match status" value="1"/>
</dbReference>
<reference evidence="14 15" key="1">
    <citation type="submission" date="2014-01" db="EMBL/GenBank/DDBJ databases">
        <title>Actinotalea ferrariae CF5-4.</title>
        <authorList>
            <person name="Chen F."/>
            <person name="Li Y."/>
            <person name="Wang G."/>
        </authorList>
    </citation>
    <scope>NUCLEOTIDE SEQUENCE [LARGE SCALE GENOMIC DNA]</scope>
    <source>
        <strain evidence="14 15">CF5-4</strain>
    </source>
</reference>
<dbReference type="FunFam" id="3.40.50.1440:FF:000001">
    <property type="entry name" value="Cell division protein FtsZ"/>
    <property type="match status" value="1"/>
</dbReference>
<evidence type="ECO:0000259" key="13">
    <source>
        <dbReference type="SMART" id="SM00865"/>
    </source>
</evidence>
<evidence type="ECO:0000256" key="5">
    <source>
        <dbReference type="ARBA" id="ARBA00023134"/>
    </source>
</evidence>
<evidence type="ECO:0000256" key="9">
    <source>
        <dbReference type="NCBIfam" id="TIGR00065"/>
    </source>
</evidence>
<dbReference type="GO" id="GO:0005525">
    <property type="term" value="F:GTP binding"/>
    <property type="evidence" value="ECO:0007669"/>
    <property type="project" value="UniProtKB-UniRule"/>
</dbReference>
<dbReference type="CDD" id="cd02201">
    <property type="entry name" value="FtsZ_type1"/>
    <property type="match status" value="1"/>
</dbReference>
<evidence type="ECO:0000256" key="8">
    <source>
        <dbReference type="HAMAP-Rule" id="MF_00909"/>
    </source>
</evidence>
<keyword evidence="4 8" id="KW-0547">Nucleotide-binding</keyword>
<evidence type="ECO:0000256" key="2">
    <source>
        <dbReference type="ARBA" id="ARBA00022490"/>
    </source>
</evidence>
<keyword evidence="2 8" id="KW-0963">Cytoplasm</keyword>
<dbReference type="Pfam" id="PF00091">
    <property type="entry name" value="Tubulin"/>
    <property type="match status" value="1"/>
</dbReference>
<dbReference type="HAMAP" id="MF_00909">
    <property type="entry name" value="FtsZ"/>
    <property type="match status" value="1"/>
</dbReference>
<keyword evidence="6 8" id="KW-0717">Septation</keyword>
<dbReference type="NCBIfam" id="TIGR00065">
    <property type="entry name" value="ftsZ"/>
    <property type="match status" value="1"/>
</dbReference>
<dbReference type="SMART" id="SM00864">
    <property type="entry name" value="Tubulin"/>
    <property type="match status" value="1"/>
</dbReference>
<feature type="domain" description="Tubulin/FtsZ GTPase" evidence="12">
    <location>
        <begin position="10"/>
        <end position="202"/>
    </location>
</feature>
<dbReference type="GO" id="GO:0000917">
    <property type="term" value="P:division septum assembly"/>
    <property type="evidence" value="ECO:0007669"/>
    <property type="project" value="UniProtKB-KW"/>
</dbReference>
<dbReference type="PRINTS" id="PR00423">
    <property type="entry name" value="CELLDVISFTSZ"/>
</dbReference>
<dbReference type="PANTHER" id="PTHR30314:SF3">
    <property type="entry name" value="MITOCHONDRIAL DIVISION PROTEIN FSZA"/>
    <property type="match status" value="1"/>
</dbReference>
<dbReference type="EMBL" id="AXCW01000017">
    <property type="protein sequence ID" value="EYR64804.1"/>
    <property type="molecule type" value="Genomic_DNA"/>
</dbReference>
<dbReference type="Pfam" id="PF12327">
    <property type="entry name" value="FtsZ_C"/>
    <property type="match status" value="1"/>
</dbReference>
<dbReference type="SUPFAM" id="SSF52490">
    <property type="entry name" value="Tubulin nucleotide-binding domain-like"/>
    <property type="match status" value="1"/>
</dbReference>
<dbReference type="GO" id="GO:0032153">
    <property type="term" value="C:cell division site"/>
    <property type="evidence" value="ECO:0007669"/>
    <property type="project" value="UniProtKB-UniRule"/>
</dbReference>
<dbReference type="PANTHER" id="PTHR30314">
    <property type="entry name" value="CELL DIVISION PROTEIN FTSZ-RELATED"/>
    <property type="match status" value="1"/>
</dbReference>
<dbReference type="GO" id="GO:0043093">
    <property type="term" value="P:FtsZ-dependent cytokinesis"/>
    <property type="evidence" value="ECO:0007669"/>
    <property type="project" value="UniProtKB-UniRule"/>
</dbReference>
<dbReference type="InterPro" id="IPR008280">
    <property type="entry name" value="Tub_FtsZ_C"/>
</dbReference>
<comment type="subcellular location">
    <subcellularLocation>
        <location evidence="8">Cytoplasm</location>
    </subcellularLocation>
    <text evidence="8">Assembles at midcell at the inner surface of the cytoplasmic membrane.</text>
</comment>
<feature type="region of interest" description="Disordered" evidence="11">
    <location>
        <begin position="329"/>
        <end position="435"/>
    </location>
</feature>
<name>A0A021VUE0_9CELL</name>
<dbReference type="InterPro" id="IPR020805">
    <property type="entry name" value="Cell_div_FtsZ_CS"/>
</dbReference>
<evidence type="ECO:0000256" key="1">
    <source>
        <dbReference type="ARBA" id="ARBA00009690"/>
    </source>
</evidence>
<keyword evidence="7 8" id="KW-0131">Cell cycle</keyword>
<proteinExistence type="inferred from homology"/>
<evidence type="ECO:0000259" key="12">
    <source>
        <dbReference type="SMART" id="SM00864"/>
    </source>
</evidence>
<evidence type="ECO:0000256" key="4">
    <source>
        <dbReference type="ARBA" id="ARBA00022741"/>
    </source>
</evidence>
<dbReference type="GO" id="GO:0005737">
    <property type="term" value="C:cytoplasm"/>
    <property type="evidence" value="ECO:0007669"/>
    <property type="project" value="UniProtKB-SubCell"/>
</dbReference>
<evidence type="ECO:0000256" key="3">
    <source>
        <dbReference type="ARBA" id="ARBA00022618"/>
    </source>
</evidence>
<evidence type="ECO:0000313" key="15">
    <source>
        <dbReference type="Proteomes" id="UP000019753"/>
    </source>
</evidence>
<feature type="binding site" evidence="8">
    <location>
        <position position="140"/>
    </location>
    <ligand>
        <name>GTP</name>
        <dbReference type="ChEBI" id="CHEBI:37565"/>
    </ligand>
</feature>
<dbReference type="InterPro" id="IPR003008">
    <property type="entry name" value="Tubulin_FtsZ_GTPase"/>
</dbReference>
<dbReference type="InterPro" id="IPR018316">
    <property type="entry name" value="Tubulin/FtsZ_2-layer-sand-dom"/>
</dbReference>
<feature type="compositionally biased region" description="Basic and acidic residues" evidence="11">
    <location>
        <begin position="359"/>
        <end position="374"/>
    </location>
</feature>
<protein>
    <recommendedName>
        <fullName evidence="8 9">Cell division protein FtsZ</fullName>
    </recommendedName>
</protein>
<dbReference type="Gene3D" id="3.40.50.1440">
    <property type="entry name" value="Tubulin/FtsZ, GTPase domain"/>
    <property type="match status" value="1"/>
</dbReference>
<evidence type="ECO:0000256" key="6">
    <source>
        <dbReference type="ARBA" id="ARBA00023210"/>
    </source>
</evidence>
<comment type="function">
    <text evidence="8 10">Essential cell division protein that forms a contractile ring structure (Z ring) at the future cell division site. The regulation of the ring assembly controls the timing and the location of cell division. One of the functions of the FtsZ ring is to recruit other cell division proteins to the septum to produce a new cell wall between the dividing cells. Binds GTP and shows GTPase activity.</text>
</comment>
<dbReference type="InterPro" id="IPR024757">
    <property type="entry name" value="FtsZ_C"/>
</dbReference>
<dbReference type="OrthoDB" id="9813375at2"/>